<dbReference type="GeneID" id="82158426"/>
<organism evidence="1 2">
    <name type="scientific">Xylanibacter rodentium</name>
    <dbReference type="NCBI Taxonomy" id="2736289"/>
    <lineage>
        <taxon>Bacteria</taxon>
        <taxon>Pseudomonadati</taxon>
        <taxon>Bacteroidota</taxon>
        <taxon>Bacteroidia</taxon>
        <taxon>Bacteroidales</taxon>
        <taxon>Prevotellaceae</taxon>
        <taxon>Xylanibacter</taxon>
    </lineage>
</organism>
<dbReference type="Proteomes" id="UP001193734">
    <property type="component" value="Unassembled WGS sequence"/>
</dbReference>
<evidence type="ECO:0000313" key="2">
    <source>
        <dbReference type="Proteomes" id="UP001193734"/>
    </source>
</evidence>
<sequence length="55" mass="6185">MRFFQNNNDNDFIYKTLAGMLVPDLTTINTPRQDIPATGLMLPEPLVYTIDKVGA</sequence>
<name>A0ABX2AZQ2_9BACT</name>
<dbReference type="RefSeq" id="WP_172178483.1">
    <property type="nucleotide sequence ID" value="NZ_CASGIA010000023.1"/>
</dbReference>
<comment type="caution">
    <text evidence="1">The sequence shown here is derived from an EMBL/GenBank/DDBJ whole genome shotgun (WGS) entry which is preliminary data.</text>
</comment>
<dbReference type="EMBL" id="JABKKE010000022">
    <property type="protein sequence ID" value="NPE14968.1"/>
    <property type="molecule type" value="Genomic_DNA"/>
</dbReference>
<gene>
    <name evidence="1" type="ORF">HPS55_11680</name>
</gene>
<protein>
    <submittedName>
        <fullName evidence="1">Uncharacterized protein</fullName>
    </submittedName>
</protein>
<proteinExistence type="predicted"/>
<evidence type="ECO:0000313" key="1">
    <source>
        <dbReference type="EMBL" id="NPE14968.1"/>
    </source>
</evidence>
<reference evidence="1 2" key="1">
    <citation type="submission" date="2020-05" db="EMBL/GenBank/DDBJ databases">
        <title>Distinct polysaccharide utilization as determinants for interspecies competition between intestinal Prevotella spp.</title>
        <authorList>
            <person name="Galvez E.J.C."/>
            <person name="Iljazovic A."/>
            <person name="Strowig T."/>
        </authorList>
    </citation>
    <scope>NUCLEOTIDE SEQUENCE [LARGE SCALE GENOMIC DNA]</scope>
    <source>
        <strain evidence="1 2">PROD</strain>
    </source>
</reference>
<accession>A0ABX2AZQ2</accession>
<keyword evidence="2" id="KW-1185">Reference proteome</keyword>